<evidence type="ECO:0000313" key="2">
    <source>
        <dbReference type="EMBL" id="KAJ1367165.1"/>
    </source>
</evidence>
<gene>
    <name evidence="2" type="ORF">KIN20_028022</name>
</gene>
<evidence type="ECO:0000256" key="1">
    <source>
        <dbReference type="SAM" id="MobiDB-lite"/>
    </source>
</evidence>
<keyword evidence="3" id="KW-1185">Reference proteome</keyword>
<organism evidence="2 3">
    <name type="scientific">Parelaphostrongylus tenuis</name>
    <name type="common">Meningeal worm</name>
    <dbReference type="NCBI Taxonomy" id="148309"/>
    <lineage>
        <taxon>Eukaryota</taxon>
        <taxon>Metazoa</taxon>
        <taxon>Ecdysozoa</taxon>
        <taxon>Nematoda</taxon>
        <taxon>Chromadorea</taxon>
        <taxon>Rhabditida</taxon>
        <taxon>Rhabditina</taxon>
        <taxon>Rhabditomorpha</taxon>
        <taxon>Strongyloidea</taxon>
        <taxon>Metastrongylidae</taxon>
        <taxon>Parelaphostrongylus</taxon>
    </lineage>
</organism>
<proteinExistence type="predicted"/>
<protein>
    <submittedName>
        <fullName evidence="2">Uncharacterized protein</fullName>
    </submittedName>
</protein>
<accession>A0AAD5R045</accession>
<dbReference type="EMBL" id="JAHQIW010005789">
    <property type="protein sequence ID" value="KAJ1367165.1"/>
    <property type="molecule type" value="Genomic_DNA"/>
</dbReference>
<feature type="region of interest" description="Disordered" evidence="1">
    <location>
        <begin position="1"/>
        <end position="41"/>
    </location>
</feature>
<sequence>MLQGLVVSADEDTSNESDASMDKNVHTPLDSEDDDDGTGDAQRALFNLDIVDSDWTTNEQPPTVLSFDGLAAGSNTVLLPGAGSRLICTNCS</sequence>
<reference evidence="2" key="1">
    <citation type="submission" date="2021-06" db="EMBL/GenBank/DDBJ databases">
        <title>Parelaphostrongylus tenuis whole genome reference sequence.</title>
        <authorList>
            <person name="Garwood T.J."/>
            <person name="Larsen P.A."/>
            <person name="Fountain-Jones N.M."/>
            <person name="Garbe J.R."/>
            <person name="Macchietto M.G."/>
            <person name="Kania S.A."/>
            <person name="Gerhold R.W."/>
            <person name="Richards J.E."/>
            <person name="Wolf T.M."/>
        </authorList>
    </citation>
    <scope>NUCLEOTIDE SEQUENCE</scope>
    <source>
        <strain evidence="2">MNPRO001-30</strain>
        <tissue evidence="2">Meninges</tissue>
    </source>
</reference>
<dbReference type="Proteomes" id="UP001196413">
    <property type="component" value="Unassembled WGS sequence"/>
</dbReference>
<name>A0AAD5R045_PARTN</name>
<evidence type="ECO:0000313" key="3">
    <source>
        <dbReference type="Proteomes" id="UP001196413"/>
    </source>
</evidence>
<comment type="caution">
    <text evidence="2">The sequence shown here is derived from an EMBL/GenBank/DDBJ whole genome shotgun (WGS) entry which is preliminary data.</text>
</comment>
<dbReference type="AlphaFoldDB" id="A0AAD5R045"/>